<name>A0ABW3DNA6_9ACTN</name>
<keyword evidence="6" id="KW-1185">Reference proteome</keyword>
<dbReference type="Pfam" id="PF13359">
    <property type="entry name" value="DDE_Tnp_4"/>
    <property type="match status" value="1"/>
</dbReference>
<reference evidence="6" key="1">
    <citation type="journal article" date="2019" name="Int. J. Syst. Evol. Microbiol.">
        <title>The Global Catalogue of Microorganisms (GCM) 10K type strain sequencing project: providing services to taxonomists for standard genome sequencing and annotation.</title>
        <authorList>
            <consortium name="The Broad Institute Genomics Platform"/>
            <consortium name="The Broad Institute Genome Sequencing Center for Infectious Disease"/>
            <person name="Wu L."/>
            <person name="Ma J."/>
        </authorList>
    </citation>
    <scope>NUCLEOTIDE SEQUENCE [LARGE SCALE GENOMIC DNA]</scope>
    <source>
        <strain evidence="6">CCUG 62974</strain>
    </source>
</reference>
<protein>
    <submittedName>
        <fullName evidence="5">Transposase family protein</fullName>
    </submittedName>
</protein>
<dbReference type="Proteomes" id="UP001597024">
    <property type="component" value="Unassembled WGS sequence"/>
</dbReference>
<gene>
    <name evidence="5" type="ORF">ACFQ08_08900</name>
</gene>
<accession>A0ABW3DNA6</accession>
<evidence type="ECO:0000256" key="2">
    <source>
        <dbReference type="ARBA" id="ARBA00022723"/>
    </source>
</evidence>
<organism evidence="5 6">
    <name type="scientific">Streptosporangium algeriense</name>
    <dbReference type="NCBI Taxonomy" id="1682748"/>
    <lineage>
        <taxon>Bacteria</taxon>
        <taxon>Bacillati</taxon>
        <taxon>Actinomycetota</taxon>
        <taxon>Actinomycetes</taxon>
        <taxon>Streptosporangiales</taxon>
        <taxon>Streptosporangiaceae</taxon>
        <taxon>Streptosporangium</taxon>
    </lineage>
</organism>
<dbReference type="EMBL" id="JBHTHX010000206">
    <property type="protein sequence ID" value="MFD0884669.1"/>
    <property type="molecule type" value="Genomic_DNA"/>
</dbReference>
<feature type="domain" description="DDE Tnp4" evidence="4">
    <location>
        <begin position="23"/>
        <end position="135"/>
    </location>
</feature>
<proteinExistence type="predicted"/>
<sequence length="163" mass="17652">MAWVSPQRGGHFRAVGCPLIDRVAADRPCYFGRHRHHGVNIQVISAPDGTPLWISGSPPGAVHDLKAARIWDVIRRLAASGPVTLADNGYAGAGEKVLVPYKGRNKPSSQKNAGSAHARPRAPAERANAQLKGRHVVRKLRCCPLCAGRRVKEILAPQVREAR</sequence>
<feature type="region of interest" description="Disordered" evidence="3">
    <location>
        <begin position="101"/>
        <end position="127"/>
    </location>
</feature>
<comment type="caution">
    <text evidence="5">The sequence shown here is derived from an EMBL/GenBank/DDBJ whole genome shotgun (WGS) entry which is preliminary data.</text>
</comment>
<dbReference type="InterPro" id="IPR027806">
    <property type="entry name" value="HARBI1_dom"/>
</dbReference>
<comment type="cofactor">
    <cofactor evidence="1">
        <name>a divalent metal cation</name>
        <dbReference type="ChEBI" id="CHEBI:60240"/>
    </cofactor>
</comment>
<evidence type="ECO:0000256" key="1">
    <source>
        <dbReference type="ARBA" id="ARBA00001968"/>
    </source>
</evidence>
<evidence type="ECO:0000256" key="3">
    <source>
        <dbReference type="SAM" id="MobiDB-lite"/>
    </source>
</evidence>
<evidence type="ECO:0000313" key="6">
    <source>
        <dbReference type="Proteomes" id="UP001597024"/>
    </source>
</evidence>
<evidence type="ECO:0000313" key="5">
    <source>
        <dbReference type="EMBL" id="MFD0884669.1"/>
    </source>
</evidence>
<keyword evidence="2" id="KW-0479">Metal-binding</keyword>
<evidence type="ECO:0000259" key="4">
    <source>
        <dbReference type="Pfam" id="PF13359"/>
    </source>
</evidence>